<keyword evidence="2 4" id="KW-0418">Kinase</keyword>
<dbReference type="RefSeq" id="WP_120177594.1">
    <property type="nucleotide sequence ID" value="NZ_AP018786.1"/>
</dbReference>
<dbReference type="GO" id="GO:0016301">
    <property type="term" value="F:kinase activity"/>
    <property type="evidence" value="ECO:0007669"/>
    <property type="project" value="UniProtKB-KW"/>
</dbReference>
<dbReference type="PANTHER" id="PTHR10584:SF166">
    <property type="entry name" value="RIBOKINASE"/>
    <property type="match status" value="1"/>
</dbReference>
<evidence type="ECO:0000259" key="3">
    <source>
        <dbReference type="Pfam" id="PF00294"/>
    </source>
</evidence>
<evidence type="ECO:0000256" key="2">
    <source>
        <dbReference type="ARBA" id="ARBA00022777"/>
    </source>
</evidence>
<evidence type="ECO:0000313" key="4">
    <source>
        <dbReference type="EMBL" id="BBF24045.1"/>
    </source>
</evidence>
<dbReference type="EMBL" id="AP018786">
    <property type="protein sequence ID" value="BBF24045.1"/>
    <property type="molecule type" value="Genomic_DNA"/>
</dbReference>
<evidence type="ECO:0000256" key="1">
    <source>
        <dbReference type="ARBA" id="ARBA00022679"/>
    </source>
</evidence>
<accession>A0A2Z6IBS8</accession>
<proteinExistence type="predicted"/>
<dbReference type="AlphaFoldDB" id="A0A2Z6IBS8"/>
<dbReference type="OrthoDB" id="8578462at2"/>
<dbReference type="InterPro" id="IPR011611">
    <property type="entry name" value="PfkB_dom"/>
</dbReference>
<dbReference type="Gene3D" id="3.40.1190.20">
    <property type="match status" value="1"/>
</dbReference>
<feature type="domain" description="Carbohydrate kinase PfkB" evidence="3">
    <location>
        <begin position="15"/>
        <end position="302"/>
    </location>
</feature>
<dbReference type="Pfam" id="PF00294">
    <property type="entry name" value="PfkB"/>
    <property type="match status" value="1"/>
</dbReference>
<evidence type="ECO:0000313" key="5">
    <source>
        <dbReference type="Proteomes" id="UP000271003"/>
    </source>
</evidence>
<reference evidence="4 5" key="1">
    <citation type="journal article" date="2018" name="Int. J. Syst. Evol. Microbiol.">
        <title>Mesosutterella multiformis gen. nov., sp. nov., a member of the family Sutterellaceae and Sutterella megalosphaeroides sp. nov., isolated from human faeces.</title>
        <authorList>
            <person name="Sakamoto M."/>
            <person name="Ikeyama N."/>
            <person name="Kunihiro T."/>
            <person name="Iino T."/>
            <person name="Yuki M."/>
            <person name="Ohkuma M."/>
        </authorList>
    </citation>
    <scope>NUCLEOTIDE SEQUENCE [LARGE SCALE GENOMIC DNA]</scope>
    <source>
        <strain evidence="4 5">6FBBBH3</strain>
    </source>
</reference>
<name>A0A2Z6IBS8_9BURK</name>
<dbReference type="PROSITE" id="PS00584">
    <property type="entry name" value="PFKB_KINASES_2"/>
    <property type="match status" value="1"/>
</dbReference>
<dbReference type="InterPro" id="IPR002173">
    <property type="entry name" value="Carboh/pur_kinase_PfkB_CS"/>
</dbReference>
<dbReference type="GO" id="GO:0005829">
    <property type="term" value="C:cytosol"/>
    <property type="evidence" value="ECO:0007669"/>
    <property type="project" value="TreeGrafter"/>
</dbReference>
<dbReference type="InterPro" id="IPR029056">
    <property type="entry name" value="Ribokinase-like"/>
</dbReference>
<keyword evidence="5" id="KW-1185">Reference proteome</keyword>
<sequence>MRDLHDIVCTLMPEKRVFIIGSAFVDMVINVHEMPKSGADIEGDYRKTVVGGCSFNVADVLWKLDLPFEAFMPIGTGFFADIVRKTFAERGYPQHNVPGNVDNGWCLSLAEHSGERTFISMFGIERQMKAEWFDAFDIASYDYIYVSGYQVEGENGRVMLDVLERRRPDAVVVFDPGPRVLELDPERLEAFYDMGAMFTVNADEACKMSGQSDVSEAALWLAERTGRPAVVTDGGRGAIVADAGEARRIAGFPVQVVDTIGSGDAHTGGVIAGLMCGLTLDESVLLANAVASYVTGCEGAATAPTRGELLTEK</sequence>
<dbReference type="PANTHER" id="PTHR10584">
    <property type="entry name" value="SUGAR KINASE"/>
    <property type="match status" value="1"/>
</dbReference>
<keyword evidence="1" id="KW-0808">Transferase</keyword>
<organism evidence="4 5">
    <name type="scientific">Sutterella megalosphaeroides</name>
    <dbReference type="NCBI Taxonomy" id="2494234"/>
    <lineage>
        <taxon>Bacteria</taxon>
        <taxon>Pseudomonadati</taxon>
        <taxon>Pseudomonadota</taxon>
        <taxon>Betaproteobacteria</taxon>
        <taxon>Burkholderiales</taxon>
        <taxon>Sutterellaceae</taxon>
        <taxon>Sutterella</taxon>
    </lineage>
</organism>
<dbReference type="SUPFAM" id="SSF53613">
    <property type="entry name" value="Ribokinase-like"/>
    <property type="match status" value="1"/>
</dbReference>
<protein>
    <submittedName>
        <fullName evidence="4">Kinase</fullName>
    </submittedName>
</protein>
<dbReference type="Proteomes" id="UP000271003">
    <property type="component" value="Chromosome"/>
</dbReference>
<gene>
    <name evidence="4" type="ORF">SUTMEG_19360</name>
</gene>
<dbReference type="KEGG" id="sutt:SUTMEG_19360"/>